<keyword evidence="6" id="KW-0229">DNA integration</keyword>
<keyword evidence="9" id="KW-0131">Cell cycle</keyword>
<evidence type="ECO:0000256" key="8">
    <source>
        <dbReference type="ARBA" id="ARBA00023172"/>
    </source>
</evidence>
<keyword evidence="7" id="KW-0238">DNA-binding</keyword>
<dbReference type="PROSITE" id="PS51900">
    <property type="entry name" value="CB"/>
    <property type="match status" value="1"/>
</dbReference>
<dbReference type="NCBIfam" id="NF001399">
    <property type="entry name" value="PRK00283.1"/>
    <property type="match status" value="1"/>
</dbReference>
<dbReference type="GO" id="GO:0005737">
    <property type="term" value="C:cytoplasm"/>
    <property type="evidence" value="ECO:0007669"/>
    <property type="project" value="UniProtKB-SubCell"/>
</dbReference>
<evidence type="ECO:0000256" key="1">
    <source>
        <dbReference type="ARBA" id="ARBA00004496"/>
    </source>
</evidence>
<dbReference type="InterPro" id="IPR010998">
    <property type="entry name" value="Integrase_recombinase_N"/>
</dbReference>
<dbReference type="PROSITE" id="PS51898">
    <property type="entry name" value="TYR_RECOMBINASE"/>
    <property type="match status" value="1"/>
</dbReference>
<keyword evidence="5" id="KW-0159">Chromosome partition</keyword>
<dbReference type="GO" id="GO:0015074">
    <property type="term" value="P:DNA integration"/>
    <property type="evidence" value="ECO:0007669"/>
    <property type="project" value="UniProtKB-KW"/>
</dbReference>
<dbReference type="EMBL" id="UOGI01000182">
    <property type="protein sequence ID" value="VAX33536.1"/>
    <property type="molecule type" value="Genomic_DNA"/>
</dbReference>
<organism evidence="12">
    <name type="scientific">hydrothermal vent metagenome</name>
    <dbReference type="NCBI Taxonomy" id="652676"/>
    <lineage>
        <taxon>unclassified sequences</taxon>
        <taxon>metagenomes</taxon>
        <taxon>ecological metagenomes</taxon>
    </lineage>
</organism>
<dbReference type="GO" id="GO:0006310">
    <property type="term" value="P:DNA recombination"/>
    <property type="evidence" value="ECO:0007669"/>
    <property type="project" value="UniProtKB-KW"/>
</dbReference>
<comment type="subcellular location">
    <subcellularLocation>
        <location evidence="1">Cytoplasm</location>
    </subcellularLocation>
</comment>
<dbReference type="Gene3D" id="1.10.443.10">
    <property type="entry name" value="Intergrase catalytic core"/>
    <property type="match status" value="1"/>
</dbReference>
<evidence type="ECO:0000256" key="9">
    <source>
        <dbReference type="ARBA" id="ARBA00023306"/>
    </source>
</evidence>
<dbReference type="GO" id="GO:0003677">
    <property type="term" value="F:DNA binding"/>
    <property type="evidence" value="ECO:0007669"/>
    <property type="project" value="UniProtKB-KW"/>
</dbReference>
<dbReference type="CDD" id="cd00798">
    <property type="entry name" value="INT_XerDC_C"/>
    <property type="match status" value="1"/>
</dbReference>
<evidence type="ECO:0000313" key="12">
    <source>
        <dbReference type="EMBL" id="VAX33536.1"/>
    </source>
</evidence>
<evidence type="ECO:0000256" key="6">
    <source>
        <dbReference type="ARBA" id="ARBA00022908"/>
    </source>
</evidence>
<protein>
    <submittedName>
        <fullName evidence="12">Site-specific tyrosine recombinase XerC</fullName>
    </submittedName>
</protein>
<dbReference type="InterPro" id="IPR050090">
    <property type="entry name" value="Tyrosine_recombinase_XerCD"/>
</dbReference>
<dbReference type="PANTHER" id="PTHR30349:SF77">
    <property type="entry name" value="TYROSINE RECOMBINASE XERC"/>
    <property type="match status" value="1"/>
</dbReference>
<keyword evidence="8" id="KW-0233">DNA recombination</keyword>
<dbReference type="InterPro" id="IPR013762">
    <property type="entry name" value="Integrase-like_cat_sf"/>
</dbReference>
<sequence length="295" mass="33919">MNEYMKEFLRFMELEKGASTHTLRAYRKDLQEFFALVKKPPADIELSDIRGFIAHRLKDGRERSTVSRQLATLRSFFRFLHRESHIGSNPARLVPNPKQQKRLPRFLSVDETFSIIEKPEGIGFQKARDRAILELLYSSGLRVSELAGMDMEDLNMRDGLLKVRGKRKKERIVPVGSKAIESLKVYLIERSLMKKVTQSVFLNRKGSRLTDRSIRRIVVKYSRETGLGGKIGPHTLRHTFATHLLQSGADLRVIQELLGHSSLSSTQVYTHLDITHLMDVYDNAHPLAKKRKGEK</sequence>
<evidence type="ECO:0000256" key="3">
    <source>
        <dbReference type="ARBA" id="ARBA00022490"/>
    </source>
</evidence>
<comment type="similarity">
    <text evidence="2">Belongs to the 'phage' integrase family. XerC subfamily.</text>
</comment>
<reference evidence="12" key="1">
    <citation type="submission" date="2018-06" db="EMBL/GenBank/DDBJ databases">
        <authorList>
            <person name="Zhirakovskaya E."/>
        </authorList>
    </citation>
    <scope>NUCLEOTIDE SEQUENCE</scope>
</reference>
<evidence type="ECO:0000256" key="7">
    <source>
        <dbReference type="ARBA" id="ARBA00023125"/>
    </source>
</evidence>
<feature type="domain" description="Core-binding (CB)" evidence="11">
    <location>
        <begin position="1"/>
        <end position="81"/>
    </location>
</feature>
<evidence type="ECO:0000256" key="5">
    <source>
        <dbReference type="ARBA" id="ARBA00022829"/>
    </source>
</evidence>
<dbReference type="PANTHER" id="PTHR30349">
    <property type="entry name" value="PHAGE INTEGRASE-RELATED"/>
    <property type="match status" value="1"/>
</dbReference>
<gene>
    <name evidence="12" type="ORF">MNBD_NITROSPIRAE03-181</name>
</gene>
<dbReference type="GO" id="GO:0007059">
    <property type="term" value="P:chromosome segregation"/>
    <property type="evidence" value="ECO:0007669"/>
    <property type="project" value="UniProtKB-KW"/>
</dbReference>
<evidence type="ECO:0000259" key="10">
    <source>
        <dbReference type="PROSITE" id="PS51898"/>
    </source>
</evidence>
<proteinExistence type="inferred from homology"/>
<dbReference type="InterPro" id="IPR002104">
    <property type="entry name" value="Integrase_catalytic"/>
</dbReference>
<dbReference type="InterPro" id="IPR044068">
    <property type="entry name" value="CB"/>
</dbReference>
<feature type="domain" description="Tyr recombinase" evidence="10">
    <location>
        <begin position="102"/>
        <end position="282"/>
    </location>
</feature>
<dbReference type="Pfam" id="PF02899">
    <property type="entry name" value="Phage_int_SAM_1"/>
    <property type="match status" value="1"/>
</dbReference>
<dbReference type="NCBIfam" id="TIGR02224">
    <property type="entry name" value="recomb_XerC"/>
    <property type="match status" value="1"/>
</dbReference>
<evidence type="ECO:0000256" key="2">
    <source>
        <dbReference type="ARBA" id="ARBA00006657"/>
    </source>
</evidence>
<dbReference type="GO" id="GO:0051301">
    <property type="term" value="P:cell division"/>
    <property type="evidence" value="ECO:0007669"/>
    <property type="project" value="UniProtKB-KW"/>
</dbReference>
<dbReference type="HAMAP" id="MF_01808">
    <property type="entry name" value="Recomb_XerC_XerD"/>
    <property type="match status" value="1"/>
</dbReference>
<dbReference type="Pfam" id="PF00589">
    <property type="entry name" value="Phage_integrase"/>
    <property type="match status" value="1"/>
</dbReference>
<keyword evidence="3" id="KW-0963">Cytoplasm</keyword>
<evidence type="ECO:0000259" key="11">
    <source>
        <dbReference type="PROSITE" id="PS51900"/>
    </source>
</evidence>
<dbReference type="InterPro" id="IPR011931">
    <property type="entry name" value="Recomb_XerC"/>
</dbReference>
<dbReference type="NCBIfam" id="NF040815">
    <property type="entry name" value="recomb_XerA_Arch"/>
    <property type="match status" value="1"/>
</dbReference>
<keyword evidence="4" id="KW-0132">Cell division</keyword>
<dbReference type="SUPFAM" id="SSF56349">
    <property type="entry name" value="DNA breaking-rejoining enzymes"/>
    <property type="match status" value="1"/>
</dbReference>
<dbReference type="Gene3D" id="1.10.150.130">
    <property type="match status" value="1"/>
</dbReference>
<accession>A0A3B1CSF3</accession>
<dbReference type="InterPro" id="IPR023009">
    <property type="entry name" value="Tyrosine_recombinase_XerC/XerD"/>
</dbReference>
<name>A0A3B1CSF3_9ZZZZ</name>
<evidence type="ECO:0000256" key="4">
    <source>
        <dbReference type="ARBA" id="ARBA00022618"/>
    </source>
</evidence>
<dbReference type="InterPro" id="IPR011010">
    <property type="entry name" value="DNA_brk_join_enz"/>
</dbReference>
<dbReference type="AlphaFoldDB" id="A0A3B1CSF3"/>
<dbReference type="InterPro" id="IPR004107">
    <property type="entry name" value="Integrase_SAM-like_N"/>
</dbReference>